<protein>
    <submittedName>
        <fullName evidence="2">Uncharacterized protein</fullName>
    </submittedName>
</protein>
<name>A0A833ZDS8_9CHIR</name>
<dbReference type="AlphaFoldDB" id="A0A833ZDS8"/>
<proteinExistence type="predicted"/>
<keyword evidence="1" id="KW-0472">Membrane</keyword>
<keyword evidence="1" id="KW-1133">Transmembrane helix</keyword>
<accession>A0A833ZDS8</accession>
<dbReference type="Proteomes" id="UP000664940">
    <property type="component" value="Unassembled WGS sequence"/>
</dbReference>
<evidence type="ECO:0000313" key="3">
    <source>
        <dbReference type="Proteomes" id="UP000664940"/>
    </source>
</evidence>
<comment type="caution">
    <text evidence="2">The sequence shown here is derived from an EMBL/GenBank/DDBJ whole genome shotgun (WGS) entry which is preliminary data.</text>
</comment>
<feature type="transmembrane region" description="Helical" evidence="1">
    <location>
        <begin position="45"/>
        <end position="70"/>
    </location>
</feature>
<sequence>MKRFVGSRKRPGTEKCVSVSCRFFLCFHHPDFLPKGLSSRTFKRVFGVQPALLGCFVFPHSLPLFFLGLLPPLGRREQPPREGCQERGAFQGLPGPSAWRRFIGRFPGFSLFRRRLEGEGCSKFQNLKRLFLRRCS</sequence>
<reference evidence="2 3" key="1">
    <citation type="journal article" date="2020" name="Nature">
        <title>Six reference-quality genomes reveal evolution of bat adaptations.</title>
        <authorList>
            <person name="Jebb D."/>
            <person name="Huang Z."/>
            <person name="Pippel M."/>
            <person name="Hughes G.M."/>
            <person name="Lavrichenko K."/>
            <person name="Devanna P."/>
            <person name="Winkler S."/>
            <person name="Jermiin L.S."/>
            <person name="Skirmuntt E.C."/>
            <person name="Katzourakis A."/>
            <person name="Burkitt-Gray L."/>
            <person name="Ray D.A."/>
            <person name="Sullivan K.A.M."/>
            <person name="Roscito J.G."/>
            <person name="Kirilenko B.M."/>
            <person name="Davalos L.M."/>
            <person name="Corthals A.P."/>
            <person name="Power M.L."/>
            <person name="Jones G."/>
            <person name="Ransome R.D."/>
            <person name="Dechmann D.K.N."/>
            <person name="Locatelli A.G."/>
            <person name="Puechmaille S.J."/>
            <person name="Fedrigo O."/>
            <person name="Jarvis E.D."/>
            <person name="Hiller M."/>
            <person name="Vernes S.C."/>
            <person name="Myers E.W."/>
            <person name="Teeling E.C."/>
        </authorList>
    </citation>
    <scope>NUCLEOTIDE SEQUENCE [LARGE SCALE GENOMIC DNA]</scope>
    <source>
        <strain evidence="2">Bat1K_MPI-CBG_1</strain>
    </source>
</reference>
<evidence type="ECO:0000256" key="1">
    <source>
        <dbReference type="SAM" id="Phobius"/>
    </source>
</evidence>
<keyword evidence="1" id="KW-0812">Transmembrane</keyword>
<organism evidence="2 3">
    <name type="scientific">Phyllostomus discolor</name>
    <name type="common">pale spear-nosed bat</name>
    <dbReference type="NCBI Taxonomy" id="89673"/>
    <lineage>
        <taxon>Eukaryota</taxon>
        <taxon>Metazoa</taxon>
        <taxon>Chordata</taxon>
        <taxon>Craniata</taxon>
        <taxon>Vertebrata</taxon>
        <taxon>Euteleostomi</taxon>
        <taxon>Mammalia</taxon>
        <taxon>Eutheria</taxon>
        <taxon>Laurasiatheria</taxon>
        <taxon>Chiroptera</taxon>
        <taxon>Yangochiroptera</taxon>
        <taxon>Phyllostomidae</taxon>
        <taxon>Phyllostominae</taxon>
        <taxon>Phyllostomus</taxon>
    </lineage>
</organism>
<dbReference type="EMBL" id="JABVXQ010000008">
    <property type="protein sequence ID" value="KAF6095127.1"/>
    <property type="molecule type" value="Genomic_DNA"/>
</dbReference>
<evidence type="ECO:0000313" key="2">
    <source>
        <dbReference type="EMBL" id="KAF6095127.1"/>
    </source>
</evidence>
<gene>
    <name evidence="2" type="ORF">HJG60_012094</name>
</gene>